<dbReference type="AlphaFoldDB" id="A0A6B9HEB0"/>
<organism evidence="1">
    <name type="scientific">Mycetohabitans sp</name>
    <dbReference type="NCBI Taxonomy" id="2571162"/>
    <lineage>
        <taxon>Bacteria</taxon>
        <taxon>Pseudomonadati</taxon>
        <taxon>Pseudomonadota</taxon>
        <taxon>Betaproteobacteria</taxon>
        <taxon>Burkholderiales</taxon>
        <taxon>Burkholderiaceae</taxon>
        <taxon>Mycetohabitans</taxon>
    </lineage>
</organism>
<evidence type="ECO:0000313" key="1">
    <source>
        <dbReference type="EMBL" id="QGY72949.1"/>
    </source>
</evidence>
<dbReference type="EMBL" id="MN695290">
    <property type="protein sequence ID" value="QGY72949.1"/>
    <property type="molecule type" value="Genomic_DNA"/>
</dbReference>
<sequence>MEQPTDSPMDKHLMRLDDGKFYIEHNCNGEAATTNGFLLRRCLISPTTLGADECVGECEQCTAGQWRPSINARYDEATGRDCRELAALTRTSMPSR</sequence>
<reference evidence="1" key="1">
    <citation type="journal article" date="2020" name="ACS Chem. Biol.">
        <title>Genome Mining and Heterologous Expression Reveal Two Distinct Families of Lasso Peptides Highly Conserved in Endofungal Bacteria.</title>
        <authorList>
            <person name="Bratovanov E.V."/>
            <person name="Ishida K."/>
            <person name="Heinze B."/>
            <person name="Pidot S.J."/>
            <person name="Stinear T.P."/>
            <person name="Hegemann J.D."/>
            <person name="Marahiel M.A."/>
            <person name="Hertweck C."/>
        </authorList>
    </citation>
    <scope>NUCLEOTIDE SEQUENCE</scope>
    <source>
        <strain evidence="1">B8</strain>
    </source>
</reference>
<protein>
    <submittedName>
        <fullName evidence="1">ATP-dependent lactam synthetase C</fullName>
    </submittedName>
</protein>
<proteinExistence type="predicted"/>
<accession>A0A6B9HEB0</accession>
<name>A0A6B9HEB0_9BURK</name>